<gene>
    <name evidence="14" type="ORF">ACFOW6_08335</name>
</gene>
<evidence type="ECO:0000256" key="5">
    <source>
        <dbReference type="ARBA" id="ARBA00022777"/>
    </source>
</evidence>
<feature type="modified residue" description="4-aspartylphosphate" evidence="8">
    <location>
        <position position="829"/>
    </location>
</feature>
<dbReference type="InterPro" id="IPR037006">
    <property type="entry name" value="CheA-like_homodim_sf"/>
</dbReference>
<dbReference type="InterPro" id="IPR036890">
    <property type="entry name" value="HATPase_C_sf"/>
</dbReference>
<dbReference type="PROSITE" id="PS50109">
    <property type="entry name" value="HIS_KIN"/>
    <property type="match status" value="1"/>
</dbReference>
<feature type="compositionally biased region" description="Basic and acidic residues" evidence="9">
    <location>
        <begin position="207"/>
        <end position="221"/>
    </location>
</feature>
<dbReference type="Gene3D" id="2.30.30.40">
    <property type="entry name" value="SH3 Domains"/>
    <property type="match status" value="1"/>
</dbReference>
<dbReference type="Pfam" id="PF02895">
    <property type="entry name" value="H-kinase_dim"/>
    <property type="match status" value="1"/>
</dbReference>
<reference evidence="15" key="1">
    <citation type="journal article" date="2019" name="Int. J. Syst. Evol. Microbiol.">
        <title>The Global Catalogue of Microorganisms (GCM) 10K type strain sequencing project: providing services to taxonomists for standard genome sequencing and annotation.</title>
        <authorList>
            <consortium name="The Broad Institute Genomics Platform"/>
            <consortium name="The Broad Institute Genome Sequencing Center for Infectious Disease"/>
            <person name="Wu L."/>
            <person name="Ma J."/>
        </authorList>
    </citation>
    <scope>NUCLEOTIDE SEQUENCE [LARGE SCALE GENOMIC DNA]</scope>
    <source>
        <strain evidence="15">CECT 8472</strain>
    </source>
</reference>
<dbReference type="InterPro" id="IPR011006">
    <property type="entry name" value="CheY-like_superfamily"/>
</dbReference>
<dbReference type="Gene3D" id="3.40.50.2300">
    <property type="match status" value="1"/>
</dbReference>
<dbReference type="Gene3D" id="1.20.120.160">
    <property type="entry name" value="HPT domain"/>
    <property type="match status" value="1"/>
</dbReference>
<accession>A0ABV8UK00</accession>
<dbReference type="PROSITE" id="PS50894">
    <property type="entry name" value="HPT"/>
    <property type="match status" value="1"/>
</dbReference>
<sequence length="901" mass="97928">MDELLQEFLTETNEGLGYLDVELVKLEQNPNDPDILSNIFRLMHTIKGTCGFLGLPRLEAVAHAGENVLGKVRDGDVEVSAALVSIVLECLDRIRSILSTLEETEAEPAGDDSELIARLDTVAEGWDAEQLAQPVNVENLETSSDTSSDDVPAEDSLVTTAGYEPTDEEITGDAAGEDPQEDEEAKNVVDMTRSTDATSPAAQEPATSERDGSENNQHRESSVANQSIRVNVELLENLMTMVSELVLNRNQLLQILRTHKDSDFAAPLQRLNHVVSELQEGVMKTRMQPIGNAWAKLPRIVRDLSQDMHKKIDLQMKGADTELDRQVLELIKDPLTHMVRNSADHGLETTEGRRAAGKPEIGTIVLNAYHEGGHIIIQISDDGRGLNTDKIKEKALANGLTTEAELANMNEQQIMQFIFKPGFSTAQEVTAVSGRGVGMDVVRSNIEKIGGNVELTSKYGKGTSFTIKIPLTLAIVSALIVESASERFAIPQLAVIELVRASANSDHSIERINDTPVLRLRNRLLPLVNLSELLKLEREEDANEKDQFIVVAKVGTYTFGIIVDRVFDTEEIVVKPVAPILRNITLFSGNTILGDGSVVMILDPNGIAGETGELTVTEGLEEMSEQKAAKTDESMAMLLFKAGSEAPKAVPLGLVARLEEIDRGSIETSGSQPVVQYRGQLMPLITMDPRQSLEGTGRQPVLVFTDRNRSMGLVVDSILDIVEEPLKIELGGEHEGYIGSATIAGKATDIIDTGYFLTKAYSDWFHVESKPESSSSASRILLVDDSPFFRNLLSPLLSSAGYHVTTVGGADAALELCEAGEDFDLILSDIEMPGMSGFEFAEAVRANRWAETPLVALSGHASPNDFARGRAAGFSDYVTKFDRAGLLTSLNETLSSMRGAA</sequence>
<keyword evidence="4" id="KW-0808">Transferase</keyword>
<feature type="domain" description="CheW-like" evidence="12">
    <location>
        <begin position="475"/>
        <end position="613"/>
    </location>
</feature>
<evidence type="ECO:0000313" key="15">
    <source>
        <dbReference type="Proteomes" id="UP001595799"/>
    </source>
</evidence>
<feature type="compositionally biased region" description="Polar residues" evidence="9">
    <location>
        <begin position="192"/>
        <end position="201"/>
    </location>
</feature>
<dbReference type="PROSITE" id="PS50110">
    <property type="entry name" value="RESPONSE_REGULATORY"/>
    <property type="match status" value="1"/>
</dbReference>
<protein>
    <recommendedName>
        <fullName evidence="2">histidine kinase</fullName>
        <ecNumber evidence="2">2.7.13.3</ecNumber>
    </recommendedName>
</protein>
<evidence type="ECO:0000256" key="4">
    <source>
        <dbReference type="ARBA" id="ARBA00022679"/>
    </source>
</evidence>
<evidence type="ECO:0000256" key="2">
    <source>
        <dbReference type="ARBA" id="ARBA00012438"/>
    </source>
</evidence>
<dbReference type="InterPro" id="IPR036097">
    <property type="entry name" value="HisK_dim/P_sf"/>
</dbReference>
<feature type="compositionally biased region" description="Acidic residues" evidence="9">
    <location>
        <begin position="165"/>
        <end position="184"/>
    </location>
</feature>
<dbReference type="EC" id="2.7.13.3" evidence="2"/>
<keyword evidence="5" id="KW-0418">Kinase</keyword>
<dbReference type="RefSeq" id="WP_382421873.1">
    <property type="nucleotide sequence ID" value="NZ_JBHSCW010000003.1"/>
</dbReference>
<evidence type="ECO:0000259" key="13">
    <source>
        <dbReference type="PROSITE" id="PS50894"/>
    </source>
</evidence>
<dbReference type="SMART" id="SM01231">
    <property type="entry name" value="H-kinase_dim"/>
    <property type="match status" value="1"/>
</dbReference>
<feature type="domain" description="Histidine kinase" evidence="10">
    <location>
        <begin position="223"/>
        <end position="473"/>
    </location>
</feature>
<dbReference type="CDD" id="cd00088">
    <property type="entry name" value="HPT"/>
    <property type="match status" value="1"/>
</dbReference>
<dbReference type="InterPro" id="IPR003594">
    <property type="entry name" value="HATPase_dom"/>
</dbReference>
<dbReference type="Pfam" id="PF01584">
    <property type="entry name" value="CheW"/>
    <property type="match status" value="2"/>
</dbReference>
<evidence type="ECO:0000259" key="10">
    <source>
        <dbReference type="PROSITE" id="PS50109"/>
    </source>
</evidence>
<keyword evidence="6" id="KW-0902">Two-component regulatory system</keyword>
<feature type="domain" description="CheW-like" evidence="12">
    <location>
        <begin position="634"/>
        <end position="762"/>
    </location>
</feature>
<evidence type="ECO:0000313" key="14">
    <source>
        <dbReference type="EMBL" id="MFC4351545.1"/>
    </source>
</evidence>
<dbReference type="PANTHER" id="PTHR43395:SF1">
    <property type="entry name" value="CHEMOTAXIS PROTEIN CHEA"/>
    <property type="match status" value="1"/>
</dbReference>
<dbReference type="SUPFAM" id="SSF55874">
    <property type="entry name" value="ATPase domain of HSP90 chaperone/DNA topoisomerase II/histidine kinase"/>
    <property type="match status" value="1"/>
</dbReference>
<dbReference type="InterPro" id="IPR036061">
    <property type="entry name" value="CheW-like_dom_sf"/>
</dbReference>
<evidence type="ECO:0000256" key="1">
    <source>
        <dbReference type="ARBA" id="ARBA00000085"/>
    </source>
</evidence>
<dbReference type="InterPro" id="IPR004358">
    <property type="entry name" value="Sig_transdc_His_kin-like_C"/>
</dbReference>
<feature type="modified residue" description="Phosphohistidine" evidence="7">
    <location>
        <position position="44"/>
    </location>
</feature>
<evidence type="ECO:0000256" key="8">
    <source>
        <dbReference type="PROSITE-ProRule" id="PRU00169"/>
    </source>
</evidence>
<evidence type="ECO:0000259" key="11">
    <source>
        <dbReference type="PROSITE" id="PS50110"/>
    </source>
</evidence>
<evidence type="ECO:0000256" key="3">
    <source>
        <dbReference type="ARBA" id="ARBA00022553"/>
    </source>
</evidence>
<comment type="caution">
    <text evidence="14">The sequence shown here is derived from an EMBL/GenBank/DDBJ whole genome shotgun (WGS) entry which is preliminary data.</text>
</comment>
<dbReference type="InterPro" id="IPR005467">
    <property type="entry name" value="His_kinase_dom"/>
</dbReference>
<feature type="domain" description="Response regulatory" evidence="11">
    <location>
        <begin position="779"/>
        <end position="895"/>
    </location>
</feature>
<proteinExistence type="predicted"/>
<dbReference type="SMART" id="SM00387">
    <property type="entry name" value="HATPase_c"/>
    <property type="match status" value="1"/>
</dbReference>
<feature type="domain" description="HPt" evidence="13">
    <location>
        <begin position="1"/>
        <end position="101"/>
    </location>
</feature>
<dbReference type="Gene3D" id="2.40.50.180">
    <property type="entry name" value="CheA-289, Domain 4"/>
    <property type="match status" value="1"/>
</dbReference>
<dbReference type="SMART" id="SM00073">
    <property type="entry name" value="HPT"/>
    <property type="match status" value="1"/>
</dbReference>
<dbReference type="Pfam" id="PF01627">
    <property type="entry name" value="Hpt"/>
    <property type="match status" value="1"/>
</dbReference>
<dbReference type="Proteomes" id="UP001595799">
    <property type="component" value="Unassembled WGS sequence"/>
</dbReference>
<dbReference type="SUPFAM" id="SSF50341">
    <property type="entry name" value="CheW-like"/>
    <property type="match status" value="2"/>
</dbReference>
<evidence type="ECO:0000256" key="6">
    <source>
        <dbReference type="ARBA" id="ARBA00023012"/>
    </source>
</evidence>
<dbReference type="CDD" id="cd00731">
    <property type="entry name" value="CheA_reg"/>
    <property type="match status" value="1"/>
</dbReference>
<dbReference type="Pfam" id="PF00072">
    <property type="entry name" value="Response_reg"/>
    <property type="match status" value="1"/>
</dbReference>
<dbReference type="SUPFAM" id="SSF52172">
    <property type="entry name" value="CheY-like"/>
    <property type="match status" value="1"/>
</dbReference>
<dbReference type="Gene3D" id="1.10.287.560">
    <property type="entry name" value="Histidine kinase CheA-like, homodimeric domain"/>
    <property type="match status" value="1"/>
</dbReference>
<dbReference type="InterPro" id="IPR036641">
    <property type="entry name" value="HPT_dom_sf"/>
</dbReference>
<dbReference type="SMART" id="SM00448">
    <property type="entry name" value="REC"/>
    <property type="match status" value="1"/>
</dbReference>
<keyword evidence="15" id="KW-1185">Reference proteome</keyword>
<dbReference type="InterPro" id="IPR004105">
    <property type="entry name" value="CheA-like_dim"/>
</dbReference>
<dbReference type="SMART" id="SM00260">
    <property type="entry name" value="CheW"/>
    <property type="match status" value="1"/>
</dbReference>
<dbReference type="SUPFAM" id="SSF47384">
    <property type="entry name" value="Homodimeric domain of signal transducing histidine kinase"/>
    <property type="match status" value="1"/>
</dbReference>
<name>A0ABV8UK00_9PROT</name>
<dbReference type="Pfam" id="PF02518">
    <property type="entry name" value="HATPase_c"/>
    <property type="match status" value="1"/>
</dbReference>
<dbReference type="InterPro" id="IPR001789">
    <property type="entry name" value="Sig_transdc_resp-reg_receiver"/>
</dbReference>
<feature type="region of interest" description="Disordered" evidence="9">
    <location>
        <begin position="132"/>
        <end position="224"/>
    </location>
</feature>
<dbReference type="CDD" id="cd16916">
    <property type="entry name" value="HATPase_CheA-like"/>
    <property type="match status" value="1"/>
</dbReference>
<dbReference type="SUPFAM" id="SSF47226">
    <property type="entry name" value="Histidine-containing phosphotransfer domain, HPT domain"/>
    <property type="match status" value="1"/>
</dbReference>
<dbReference type="InterPro" id="IPR008207">
    <property type="entry name" value="Sig_transdc_His_kin_Hpt_dom"/>
</dbReference>
<dbReference type="Gene3D" id="3.30.565.10">
    <property type="entry name" value="Histidine kinase-like ATPase, C-terminal domain"/>
    <property type="match status" value="1"/>
</dbReference>
<dbReference type="PANTHER" id="PTHR43395">
    <property type="entry name" value="SENSOR HISTIDINE KINASE CHEA"/>
    <property type="match status" value="1"/>
</dbReference>
<keyword evidence="3 8" id="KW-0597">Phosphoprotein</keyword>
<dbReference type="EMBL" id="JBHSCW010000003">
    <property type="protein sequence ID" value="MFC4351545.1"/>
    <property type="molecule type" value="Genomic_DNA"/>
</dbReference>
<organism evidence="14 15">
    <name type="scientific">Fodinicurvata halophila</name>
    <dbReference type="NCBI Taxonomy" id="1419723"/>
    <lineage>
        <taxon>Bacteria</taxon>
        <taxon>Pseudomonadati</taxon>
        <taxon>Pseudomonadota</taxon>
        <taxon>Alphaproteobacteria</taxon>
        <taxon>Rhodospirillales</taxon>
        <taxon>Rhodovibrionaceae</taxon>
        <taxon>Fodinicurvata</taxon>
    </lineage>
</organism>
<dbReference type="PRINTS" id="PR00344">
    <property type="entry name" value="BCTRLSENSOR"/>
</dbReference>
<comment type="catalytic activity">
    <reaction evidence="1">
        <text>ATP + protein L-histidine = ADP + protein N-phospho-L-histidine.</text>
        <dbReference type="EC" id="2.7.13.3"/>
    </reaction>
</comment>
<evidence type="ECO:0000256" key="9">
    <source>
        <dbReference type="SAM" id="MobiDB-lite"/>
    </source>
</evidence>
<dbReference type="InterPro" id="IPR051315">
    <property type="entry name" value="Bact_Chemotaxis_CheA"/>
</dbReference>
<dbReference type="PROSITE" id="PS50851">
    <property type="entry name" value="CHEW"/>
    <property type="match status" value="2"/>
</dbReference>
<evidence type="ECO:0000256" key="7">
    <source>
        <dbReference type="PROSITE-ProRule" id="PRU00110"/>
    </source>
</evidence>
<dbReference type="InterPro" id="IPR002545">
    <property type="entry name" value="CheW-lke_dom"/>
</dbReference>
<evidence type="ECO:0000259" key="12">
    <source>
        <dbReference type="PROSITE" id="PS50851"/>
    </source>
</evidence>